<dbReference type="PANTHER" id="PTHR21090:SF5">
    <property type="entry name" value="PENTAFUNCTIONAL AROM POLYPEPTIDE"/>
    <property type="match status" value="1"/>
</dbReference>
<evidence type="ECO:0000313" key="10">
    <source>
        <dbReference type="Proteomes" id="UP000665561"/>
    </source>
</evidence>
<feature type="binding site" evidence="7">
    <location>
        <position position="313"/>
    </location>
    <ligand>
        <name>3-phosphoshikimate</name>
        <dbReference type="ChEBI" id="CHEBI:145989"/>
    </ligand>
</feature>
<dbReference type="HAMAP" id="MF_00210">
    <property type="entry name" value="EPSP_synth"/>
    <property type="match status" value="1"/>
</dbReference>
<comment type="caution">
    <text evidence="7">Lacks conserved residue(s) required for the propagation of feature annotation.</text>
</comment>
<comment type="subcellular location">
    <subcellularLocation>
        <location evidence="7">Cytoplasm</location>
    </subcellularLocation>
</comment>
<reference evidence="9 10" key="1">
    <citation type="submission" date="2020-01" db="EMBL/GenBank/DDBJ databases">
        <title>Paenibacillus soybeanensis sp. nov. isolated from the nodules of soybean (Glycine max(L.) Merr).</title>
        <authorList>
            <person name="Wang H."/>
        </authorList>
    </citation>
    <scope>NUCLEOTIDE SEQUENCE [LARGE SCALE GENOMIC DNA]</scope>
    <source>
        <strain evidence="9 10">T1</strain>
    </source>
</reference>
<organism evidence="9 10">
    <name type="scientific">Paenibacillus glycinis</name>
    <dbReference type="NCBI Taxonomy" id="2697035"/>
    <lineage>
        <taxon>Bacteria</taxon>
        <taxon>Bacillati</taxon>
        <taxon>Bacillota</taxon>
        <taxon>Bacilli</taxon>
        <taxon>Bacillales</taxon>
        <taxon>Paenibacillaceae</taxon>
        <taxon>Paenibacillus</taxon>
    </lineage>
</organism>
<feature type="binding site" evidence="7">
    <location>
        <position position="92"/>
    </location>
    <ligand>
        <name>phosphoenolpyruvate</name>
        <dbReference type="ChEBI" id="CHEBI:58702"/>
    </ligand>
</feature>
<comment type="catalytic activity">
    <reaction evidence="6">
        <text>3-phosphoshikimate + phosphoenolpyruvate = 5-O-(1-carboxyvinyl)-3-phosphoshikimate + phosphate</text>
        <dbReference type="Rhea" id="RHEA:21256"/>
        <dbReference type="ChEBI" id="CHEBI:43474"/>
        <dbReference type="ChEBI" id="CHEBI:57701"/>
        <dbReference type="ChEBI" id="CHEBI:58702"/>
        <dbReference type="ChEBI" id="CHEBI:145989"/>
        <dbReference type="EC" id="2.5.1.19"/>
    </reaction>
    <physiologicalReaction direction="left-to-right" evidence="6">
        <dbReference type="Rhea" id="RHEA:21257"/>
    </physiologicalReaction>
</comment>
<feature type="binding site" evidence="7">
    <location>
        <position position="165"/>
    </location>
    <ligand>
        <name>3-phosphoshikimate</name>
        <dbReference type="ChEBI" id="CHEBI:145989"/>
    </ligand>
</feature>
<dbReference type="InterPro" id="IPR006264">
    <property type="entry name" value="EPSP_synthase"/>
</dbReference>
<gene>
    <name evidence="7 9" type="primary">aroA</name>
    <name evidence="9" type="ORF">GT019_03905</name>
</gene>
<evidence type="ECO:0000259" key="8">
    <source>
        <dbReference type="Pfam" id="PF00275"/>
    </source>
</evidence>
<comment type="function">
    <text evidence="7">Catalyzes the transfer of the enolpyruvyl moiety of phosphoenolpyruvate (PEP) to the 5-hydroxyl of shikimate-3-phosphate (S3P) to produce enolpyruvyl shikimate-3-phosphate and inorganic phosphate.</text>
</comment>
<proteinExistence type="inferred from homology"/>
<dbReference type="GO" id="GO:0003866">
    <property type="term" value="F:3-phosphoshikimate 1-carboxyvinyltransferase activity"/>
    <property type="evidence" value="ECO:0007669"/>
    <property type="project" value="UniProtKB-EC"/>
</dbReference>
<feature type="binding site" evidence="7">
    <location>
        <position position="387"/>
    </location>
    <ligand>
        <name>phosphoenolpyruvate</name>
        <dbReference type="ChEBI" id="CHEBI:58702"/>
    </ligand>
</feature>
<protein>
    <recommendedName>
        <fullName evidence="7">3-phosphoshikimate 1-carboxyvinyltransferase</fullName>
        <ecNumber evidence="7">2.5.1.19</ecNumber>
    </recommendedName>
    <alternativeName>
        <fullName evidence="7">5-enolpyruvylshikimate-3-phosphate synthase</fullName>
        <shortName evidence="7">EPSP synthase</shortName>
        <shortName evidence="7">EPSPS</shortName>
    </alternativeName>
</protein>
<dbReference type="InterPro" id="IPR001986">
    <property type="entry name" value="Enolpyruvate_Tfrase_dom"/>
</dbReference>
<evidence type="ECO:0000256" key="6">
    <source>
        <dbReference type="ARBA" id="ARBA00044633"/>
    </source>
</evidence>
<dbReference type="EC" id="2.5.1.19" evidence="7"/>
<evidence type="ECO:0000256" key="5">
    <source>
        <dbReference type="ARBA" id="ARBA00023141"/>
    </source>
</evidence>
<evidence type="ECO:0000313" key="9">
    <source>
        <dbReference type="EMBL" id="NBD23013.1"/>
    </source>
</evidence>
<evidence type="ECO:0000256" key="2">
    <source>
        <dbReference type="ARBA" id="ARBA00009948"/>
    </source>
</evidence>
<keyword evidence="10" id="KW-1185">Reference proteome</keyword>
<evidence type="ECO:0000256" key="1">
    <source>
        <dbReference type="ARBA" id="ARBA00004811"/>
    </source>
</evidence>
<keyword evidence="3 7" id="KW-0028">Amino-acid biosynthesis</keyword>
<sequence>MKKLKIFPHGGEVKGSIPVPPSKYHLHRALIFGSLAEGETTIVGKSGALHILDTLHSLKDFGIAIRETDDGYRVKGGAYRPANGHIRVGSSGSTLQFMLGLGSLSTGQAAVYNGHKALRERPIKPLLEALGTMGVRWLAEDYKMPVTIQPGKVTGGHVRIQGTLSQWISGLLILAPFAEQDTIVEALPPHNELTYVNLTIGMLREFGIRVEALAGGATWKVAAKQRYKPGRIDIEPDLSSAAFLLALAALFPSDIVLQGLQHAGTHPEGQIIDIIRQYGVDLAIDGQAGGLRARRTGGKAPRQITIDMRHIPDLIPVLSVVAALADGTTTVLQNIGPGRMKESNRVKAMLQLNKMGARIKEVGDDLIIDGVGQLTGGASISTYNDHRVQMAFTLASLRASGNPSELTFPNAYRISYPEFFEHLALLGIDTGLRHGSDERRIAEEALHG</sequence>
<dbReference type="PANTHER" id="PTHR21090">
    <property type="entry name" value="AROM/DEHYDROQUINATE SYNTHASE"/>
    <property type="match status" value="1"/>
</dbReference>
<comment type="pathway">
    <text evidence="1 7">Metabolic intermediate biosynthesis; chorismate biosynthesis; chorismate from D-erythrose 4-phosphate and phosphoenolpyruvate: step 6/7.</text>
</comment>
<feature type="binding site" evidence="7">
    <location>
        <position position="341"/>
    </location>
    <ligand>
        <name>3-phosphoshikimate</name>
        <dbReference type="ChEBI" id="CHEBI:145989"/>
    </ligand>
</feature>
<feature type="binding site" evidence="7">
    <location>
        <position position="28"/>
    </location>
    <ligand>
        <name>3-phosphoshikimate</name>
        <dbReference type="ChEBI" id="CHEBI:145989"/>
    </ligand>
</feature>
<feature type="active site" description="Proton acceptor" evidence="7">
    <location>
        <position position="313"/>
    </location>
</feature>
<evidence type="ECO:0000256" key="4">
    <source>
        <dbReference type="ARBA" id="ARBA00022679"/>
    </source>
</evidence>
<keyword evidence="5 7" id="KW-0057">Aromatic amino acid biosynthesis</keyword>
<evidence type="ECO:0000256" key="3">
    <source>
        <dbReference type="ARBA" id="ARBA00022605"/>
    </source>
</evidence>
<dbReference type="PIRSF" id="PIRSF000505">
    <property type="entry name" value="EPSPS"/>
    <property type="match status" value="1"/>
</dbReference>
<dbReference type="Pfam" id="PF00275">
    <property type="entry name" value="EPSP_synthase"/>
    <property type="match status" value="1"/>
</dbReference>
<feature type="binding site" evidence="7">
    <location>
        <position position="166"/>
    </location>
    <ligand>
        <name>phosphoenolpyruvate</name>
        <dbReference type="ChEBI" id="CHEBI:58702"/>
    </ligand>
</feature>
<accession>A0ABW9XKC9</accession>
<dbReference type="RefSeq" id="WP_161741366.1">
    <property type="nucleotide sequence ID" value="NZ_JAAAMV010000001.1"/>
</dbReference>
<feature type="binding site" evidence="7">
    <location>
        <position position="166"/>
    </location>
    <ligand>
        <name>3-phosphoshikimate</name>
        <dbReference type="ChEBI" id="CHEBI:145989"/>
    </ligand>
</feature>
<dbReference type="InterPro" id="IPR036968">
    <property type="entry name" value="Enolpyruvate_Tfrase_sf"/>
</dbReference>
<feature type="domain" description="Enolpyruvate transferase" evidence="8">
    <location>
        <begin position="10"/>
        <end position="423"/>
    </location>
</feature>
<dbReference type="InterPro" id="IPR013792">
    <property type="entry name" value="RNA3'P_cycl/enolpyr_Trfase_a/b"/>
</dbReference>
<dbReference type="Proteomes" id="UP000665561">
    <property type="component" value="Unassembled WGS sequence"/>
</dbReference>
<dbReference type="EMBL" id="JAAAMV010000001">
    <property type="protein sequence ID" value="NBD23013.1"/>
    <property type="molecule type" value="Genomic_DNA"/>
</dbReference>
<dbReference type="NCBIfam" id="TIGR01356">
    <property type="entry name" value="aroA"/>
    <property type="match status" value="1"/>
</dbReference>
<comment type="similarity">
    <text evidence="2 7">Belongs to the EPSP synthase family.</text>
</comment>
<feature type="binding site" evidence="7">
    <location>
        <position position="23"/>
    </location>
    <ligand>
        <name>phosphoenolpyruvate</name>
        <dbReference type="ChEBI" id="CHEBI:58702"/>
    </ligand>
</feature>
<comment type="subunit">
    <text evidence="7">Monomer.</text>
</comment>
<name>A0ABW9XKC9_9BACL</name>
<keyword evidence="4 7" id="KW-0808">Transferase</keyword>
<evidence type="ECO:0000256" key="7">
    <source>
        <dbReference type="HAMAP-Rule" id="MF_00210"/>
    </source>
</evidence>
<dbReference type="Gene3D" id="3.65.10.10">
    <property type="entry name" value="Enolpyruvate transferase domain"/>
    <property type="match status" value="2"/>
</dbReference>
<keyword evidence="7" id="KW-0963">Cytoplasm</keyword>
<comment type="caution">
    <text evidence="9">The sequence shown here is derived from an EMBL/GenBank/DDBJ whole genome shotgun (WGS) entry which is preliminary data.</text>
</comment>
<feature type="binding site" evidence="7">
    <location>
        <position position="345"/>
    </location>
    <ligand>
        <name>phosphoenolpyruvate</name>
        <dbReference type="ChEBI" id="CHEBI:58702"/>
    </ligand>
</feature>
<feature type="binding site" evidence="7">
    <location>
        <position position="121"/>
    </location>
    <ligand>
        <name>phosphoenolpyruvate</name>
        <dbReference type="ChEBI" id="CHEBI:58702"/>
    </ligand>
</feature>
<feature type="binding site" evidence="7">
    <location>
        <position position="23"/>
    </location>
    <ligand>
        <name>3-phosphoshikimate</name>
        <dbReference type="ChEBI" id="CHEBI:145989"/>
    </ligand>
</feature>
<dbReference type="SUPFAM" id="SSF55205">
    <property type="entry name" value="EPT/RTPC-like"/>
    <property type="match status" value="1"/>
</dbReference>